<feature type="region of interest" description="Disordered" evidence="1">
    <location>
        <begin position="66"/>
        <end position="93"/>
    </location>
</feature>
<name>A0A4X1TF01_PIG</name>
<dbReference type="Ensembl" id="ENSSSCT00070016763.1">
    <property type="protein sequence ID" value="ENSSSCP00070013897.1"/>
    <property type="gene ID" value="ENSSSCG00070008660.1"/>
</dbReference>
<reference evidence="2 3" key="1">
    <citation type="submission" date="2017-08" db="EMBL/GenBank/DDBJ databases">
        <title>USMARCv1.0.</title>
        <authorList>
            <person name="Hannum G.I."/>
            <person name="Koren S."/>
            <person name="Schroeder S.G."/>
            <person name="Chin S.C."/>
            <person name="Nonneman D.J."/>
            <person name="Becker S.A."/>
            <person name="Rosen B.D."/>
            <person name="Bickhart D.M."/>
            <person name="Putnam N.H."/>
            <person name="Green R.E."/>
            <person name="Tuggle C.K."/>
            <person name="Liu H."/>
            <person name="Rohrer G.A."/>
            <person name="Warr A."/>
            <person name="Hall R."/>
            <person name="Kim K."/>
            <person name="Hume D.A."/>
            <person name="Talbot R."/>
            <person name="Chow W."/>
            <person name="Howe K."/>
            <person name="Schwartz A.S."/>
            <person name="Watson M."/>
            <person name="Archibald A.L."/>
            <person name="Phillippy A.M."/>
            <person name="Smith T.P.L."/>
        </authorList>
    </citation>
    <scope>NUCLEOTIDE SEQUENCE [LARGE SCALE GENOMIC DNA]</scope>
</reference>
<dbReference type="AlphaFoldDB" id="A0A4X1TF01"/>
<proteinExistence type="predicted"/>
<evidence type="ECO:0000313" key="2">
    <source>
        <dbReference type="Ensembl" id="ENSSSCP00070013897.1"/>
    </source>
</evidence>
<sequence>MSRKYLNNVITRRAHLPTWGQIKLITQEAENLLRRKGKPLTPNNLVLALFTLVSIAVRDGPCISFYGPSHSQGPSSQRGPTQHSPGINQGDVS</sequence>
<organism evidence="2 3">
    <name type="scientific">Sus scrofa</name>
    <name type="common">Pig</name>
    <dbReference type="NCBI Taxonomy" id="9823"/>
    <lineage>
        <taxon>Eukaryota</taxon>
        <taxon>Metazoa</taxon>
        <taxon>Chordata</taxon>
        <taxon>Craniata</taxon>
        <taxon>Vertebrata</taxon>
        <taxon>Euteleostomi</taxon>
        <taxon>Mammalia</taxon>
        <taxon>Eutheria</taxon>
        <taxon>Laurasiatheria</taxon>
        <taxon>Artiodactyla</taxon>
        <taxon>Suina</taxon>
        <taxon>Suidae</taxon>
        <taxon>Sus</taxon>
    </lineage>
</organism>
<feature type="compositionally biased region" description="Polar residues" evidence="1">
    <location>
        <begin position="69"/>
        <end position="93"/>
    </location>
</feature>
<evidence type="ECO:0000313" key="3">
    <source>
        <dbReference type="Proteomes" id="UP000314985"/>
    </source>
</evidence>
<evidence type="ECO:0000256" key="1">
    <source>
        <dbReference type="SAM" id="MobiDB-lite"/>
    </source>
</evidence>
<accession>A0A4X1TF01</accession>
<protein>
    <submittedName>
        <fullName evidence="2">Uncharacterized protein</fullName>
    </submittedName>
</protein>
<dbReference type="Proteomes" id="UP000314985">
    <property type="component" value="Chromosome 6"/>
</dbReference>
<reference evidence="2" key="2">
    <citation type="submission" date="2025-08" db="UniProtKB">
        <authorList>
            <consortium name="Ensembl"/>
        </authorList>
    </citation>
    <scope>IDENTIFICATION</scope>
</reference>